<dbReference type="InterPro" id="IPR007219">
    <property type="entry name" value="XnlR_reg_dom"/>
</dbReference>
<keyword evidence="7" id="KW-0539">Nucleus</keyword>
<dbReference type="GO" id="GO:0008270">
    <property type="term" value="F:zinc ion binding"/>
    <property type="evidence" value="ECO:0007669"/>
    <property type="project" value="InterPro"/>
</dbReference>
<evidence type="ECO:0000256" key="2">
    <source>
        <dbReference type="ARBA" id="ARBA00022723"/>
    </source>
</evidence>
<comment type="caution">
    <text evidence="9">The sequence shown here is derived from an EMBL/GenBank/DDBJ whole genome shotgun (WGS) entry which is preliminary data.</text>
</comment>
<dbReference type="GO" id="GO:0005634">
    <property type="term" value="C:nucleus"/>
    <property type="evidence" value="ECO:0007669"/>
    <property type="project" value="UniProtKB-SubCell"/>
</dbReference>
<dbReference type="GO" id="GO:0000981">
    <property type="term" value="F:DNA-binding transcription factor activity, RNA polymerase II-specific"/>
    <property type="evidence" value="ECO:0007669"/>
    <property type="project" value="InterPro"/>
</dbReference>
<dbReference type="PROSITE" id="PS00463">
    <property type="entry name" value="ZN2_CY6_FUNGAL_1"/>
    <property type="match status" value="1"/>
</dbReference>
<dbReference type="Proteomes" id="UP001222325">
    <property type="component" value="Unassembled WGS sequence"/>
</dbReference>
<dbReference type="Gene3D" id="4.10.240.10">
    <property type="entry name" value="Zn(2)-C6 fungal-type DNA-binding domain"/>
    <property type="match status" value="1"/>
</dbReference>
<evidence type="ECO:0000313" key="10">
    <source>
        <dbReference type="Proteomes" id="UP001222325"/>
    </source>
</evidence>
<accession>A0AAD6TYY0</accession>
<dbReference type="PANTHER" id="PTHR31313:SF81">
    <property type="entry name" value="TY1 ENHANCER ACTIVATOR"/>
    <property type="match status" value="1"/>
</dbReference>
<keyword evidence="4" id="KW-0805">Transcription regulation</keyword>
<protein>
    <recommendedName>
        <fullName evidence="8">Zn(2)-C6 fungal-type domain-containing protein</fullName>
    </recommendedName>
</protein>
<dbReference type="SUPFAM" id="SSF57701">
    <property type="entry name" value="Zn2/Cys6 DNA-binding domain"/>
    <property type="match status" value="1"/>
</dbReference>
<evidence type="ECO:0000256" key="1">
    <source>
        <dbReference type="ARBA" id="ARBA00004123"/>
    </source>
</evidence>
<keyword evidence="10" id="KW-1185">Reference proteome</keyword>
<organism evidence="9 10">
    <name type="scientific">Mycena belliarum</name>
    <dbReference type="NCBI Taxonomy" id="1033014"/>
    <lineage>
        <taxon>Eukaryota</taxon>
        <taxon>Fungi</taxon>
        <taxon>Dikarya</taxon>
        <taxon>Basidiomycota</taxon>
        <taxon>Agaricomycotina</taxon>
        <taxon>Agaricomycetes</taxon>
        <taxon>Agaricomycetidae</taxon>
        <taxon>Agaricales</taxon>
        <taxon>Marasmiineae</taxon>
        <taxon>Mycenaceae</taxon>
        <taxon>Mycena</taxon>
    </lineage>
</organism>
<evidence type="ECO:0000256" key="5">
    <source>
        <dbReference type="ARBA" id="ARBA00023125"/>
    </source>
</evidence>
<dbReference type="CDD" id="cd12148">
    <property type="entry name" value="fungal_TF_MHR"/>
    <property type="match status" value="1"/>
</dbReference>
<dbReference type="PROSITE" id="PS50048">
    <property type="entry name" value="ZN2_CY6_FUNGAL_2"/>
    <property type="match status" value="1"/>
</dbReference>
<dbReference type="Pfam" id="PF04082">
    <property type="entry name" value="Fungal_trans"/>
    <property type="match status" value="1"/>
</dbReference>
<dbReference type="InterPro" id="IPR051615">
    <property type="entry name" value="Transcr_Regulatory_Elem"/>
</dbReference>
<keyword evidence="5" id="KW-0238">DNA-binding</keyword>
<keyword evidence="2" id="KW-0479">Metal-binding</keyword>
<gene>
    <name evidence="9" type="ORF">B0H15DRAFT_784404</name>
</gene>
<name>A0AAD6TYY0_9AGAR</name>
<dbReference type="PANTHER" id="PTHR31313">
    <property type="entry name" value="TY1 ENHANCER ACTIVATOR"/>
    <property type="match status" value="1"/>
</dbReference>
<dbReference type="CDD" id="cd00067">
    <property type="entry name" value="GAL4"/>
    <property type="match status" value="1"/>
</dbReference>
<proteinExistence type="predicted"/>
<dbReference type="AlphaFoldDB" id="A0AAD6TYY0"/>
<keyword evidence="3" id="KW-0862">Zinc</keyword>
<evidence type="ECO:0000256" key="4">
    <source>
        <dbReference type="ARBA" id="ARBA00023015"/>
    </source>
</evidence>
<reference evidence="9" key="1">
    <citation type="submission" date="2023-03" db="EMBL/GenBank/DDBJ databases">
        <title>Massive genome expansion in bonnet fungi (Mycena s.s.) driven by repeated elements and novel gene families across ecological guilds.</title>
        <authorList>
            <consortium name="Lawrence Berkeley National Laboratory"/>
            <person name="Harder C.B."/>
            <person name="Miyauchi S."/>
            <person name="Viragh M."/>
            <person name="Kuo A."/>
            <person name="Thoen E."/>
            <person name="Andreopoulos B."/>
            <person name="Lu D."/>
            <person name="Skrede I."/>
            <person name="Drula E."/>
            <person name="Henrissat B."/>
            <person name="Morin E."/>
            <person name="Kohler A."/>
            <person name="Barry K."/>
            <person name="LaButti K."/>
            <person name="Morin E."/>
            <person name="Salamov A."/>
            <person name="Lipzen A."/>
            <person name="Mereny Z."/>
            <person name="Hegedus B."/>
            <person name="Baldrian P."/>
            <person name="Stursova M."/>
            <person name="Weitz H."/>
            <person name="Taylor A."/>
            <person name="Grigoriev I.V."/>
            <person name="Nagy L.G."/>
            <person name="Martin F."/>
            <person name="Kauserud H."/>
        </authorList>
    </citation>
    <scope>NUCLEOTIDE SEQUENCE</scope>
    <source>
        <strain evidence="9">CBHHK173m</strain>
    </source>
</reference>
<dbReference type="EMBL" id="JARJCN010000039">
    <property type="protein sequence ID" value="KAJ7084067.1"/>
    <property type="molecule type" value="Genomic_DNA"/>
</dbReference>
<evidence type="ECO:0000313" key="9">
    <source>
        <dbReference type="EMBL" id="KAJ7084067.1"/>
    </source>
</evidence>
<dbReference type="InterPro" id="IPR036864">
    <property type="entry name" value="Zn2-C6_fun-type_DNA-bd_sf"/>
</dbReference>
<evidence type="ECO:0000256" key="7">
    <source>
        <dbReference type="ARBA" id="ARBA00023242"/>
    </source>
</evidence>
<dbReference type="InterPro" id="IPR001138">
    <property type="entry name" value="Zn2Cys6_DnaBD"/>
</dbReference>
<evidence type="ECO:0000256" key="6">
    <source>
        <dbReference type="ARBA" id="ARBA00023163"/>
    </source>
</evidence>
<evidence type="ECO:0000256" key="3">
    <source>
        <dbReference type="ARBA" id="ARBA00022833"/>
    </source>
</evidence>
<evidence type="ECO:0000259" key="8">
    <source>
        <dbReference type="PROSITE" id="PS50048"/>
    </source>
</evidence>
<comment type="subcellular location">
    <subcellularLocation>
        <location evidence="1">Nucleus</location>
    </subcellularLocation>
</comment>
<sequence length="790" mass="88272">MPKDKAYNARGRGSYAPRACNICRSKKIKCDGVKPICKSCGDSGRDSECSWGRDVLVRRPRTEAHFEALRKRADALQAYTDHLETILAQCGCSRRLPEDDRGRDSGDSDADFLNSDDEITQDLCGPAALLVRSIFRNVLRGLIIIQQDNYRLGGMVPVEFLPRSTEEAKRIATREHPSLLGSYTLFVDGAQSSGYDPTFDWGRYLPPEVTLSRQEHDKILDLTFKFFPIFSLRLVPDMFLRDMHRALSVPRPQNPPRTPNYSPMLHNAILSIASIFADDPGIRNPNSRRHFITAASSHLAAECLAPELSLVHALVLMAIYYANEGEHITAELFCGMSVRISKSLGLELDSSVLVESGLITNEERLARNWTYWAVVSVDLGFALYFGRDIGGAARDAPLPVVDVEQFDQVPWYYAPANIPPQPDFTSCIFAASASLLLLARKIVSLVLSASFLSFVIHSSYMIIQSSLDLNTWKGRLPPEHDITYSNRAKSTPQRLMLHCMYWWCFIILHRPFCSRRSRPIYASDSTLDHVKLCKRAADNIMELLETWSSLHTLRYTNPILSQIIFSAGSVYVLLALHATSSSRIARQALKSSISQAELCTRYLSEMGSSWSGAARTGDILRGLIEDRLAPIIARRQKFSSQRAPASGVAYENQSSPALAAVRPQAARERNGENPLSNQPVHLDMTTVHTVPLQSDPRAGFGWDQSLSRVQREDGADHYQIVYDFFYRNVPEGNFLDERTESGSFSSGEDGNEMDISALGPETLGSFEPPTCPWDEGTCPSDLSRRLLSWS</sequence>
<dbReference type="GO" id="GO:0003677">
    <property type="term" value="F:DNA binding"/>
    <property type="evidence" value="ECO:0007669"/>
    <property type="project" value="UniProtKB-KW"/>
</dbReference>
<dbReference type="SMART" id="SM00066">
    <property type="entry name" value="GAL4"/>
    <property type="match status" value="1"/>
</dbReference>
<keyword evidence="6" id="KW-0804">Transcription</keyword>
<dbReference type="Pfam" id="PF00172">
    <property type="entry name" value="Zn_clus"/>
    <property type="match status" value="1"/>
</dbReference>
<dbReference type="GO" id="GO:0006351">
    <property type="term" value="P:DNA-templated transcription"/>
    <property type="evidence" value="ECO:0007669"/>
    <property type="project" value="InterPro"/>
</dbReference>
<feature type="domain" description="Zn(2)-C6 fungal-type" evidence="8">
    <location>
        <begin position="19"/>
        <end position="51"/>
    </location>
</feature>